<evidence type="ECO:0000259" key="1">
    <source>
        <dbReference type="Pfam" id="PF07484"/>
    </source>
</evidence>
<proteinExistence type="predicted"/>
<organism evidence="2 3">
    <name type="scientific">Olivibacter domesticus</name>
    <name type="common">Pseudosphingobacterium domesticum</name>
    <dbReference type="NCBI Taxonomy" id="407022"/>
    <lineage>
        <taxon>Bacteria</taxon>
        <taxon>Pseudomonadati</taxon>
        <taxon>Bacteroidota</taxon>
        <taxon>Sphingobacteriia</taxon>
        <taxon>Sphingobacteriales</taxon>
        <taxon>Sphingobacteriaceae</taxon>
        <taxon>Olivibacter</taxon>
    </lineage>
</organism>
<gene>
    <name evidence="2" type="ORF">SAMN05661044_00031</name>
</gene>
<feature type="domain" description="Phage tail collar" evidence="1">
    <location>
        <begin position="8"/>
        <end position="64"/>
    </location>
</feature>
<dbReference type="InterPro" id="IPR037053">
    <property type="entry name" value="Phage_tail_collar_dom_sf"/>
</dbReference>
<dbReference type="RefSeq" id="WP_093316298.1">
    <property type="nucleotide sequence ID" value="NZ_FOAF01000001.1"/>
</dbReference>
<reference evidence="3" key="1">
    <citation type="submission" date="2016-10" db="EMBL/GenBank/DDBJ databases">
        <authorList>
            <person name="Varghese N."/>
            <person name="Submissions S."/>
        </authorList>
    </citation>
    <scope>NUCLEOTIDE SEQUENCE [LARGE SCALE GENOMIC DNA]</scope>
    <source>
        <strain evidence="3">DSM 18733</strain>
    </source>
</reference>
<dbReference type="OrthoDB" id="9810174at2"/>
<accession>A0A1H7GAP9</accession>
<dbReference type="InterPro" id="IPR011083">
    <property type="entry name" value="Phage_tail_collar_dom"/>
</dbReference>
<sequence>MATEPFLGEIMIWAPNFAPRGWAFCQGQLLAISTNTALFSLLGTTYGGNGTTTFALPNLQGRTIIGQGQSLGGSNYTIGQTAGTENVTLTIAQMPMHTHVANFTPTSGSASVGVSANQAETHTPSASNNILGAPYDPNNAAALYGFINQANAGTLVNLGGVSVTGGGTVTVGPAGNSLPVSVMQPYQVLNFAIALQGVFPSRD</sequence>
<evidence type="ECO:0000313" key="2">
    <source>
        <dbReference type="EMBL" id="SEK35191.1"/>
    </source>
</evidence>
<name>A0A1H7GAP9_OLID1</name>
<protein>
    <submittedName>
        <fullName evidence="2">Microcystin-dependent protein</fullName>
    </submittedName>
</protein>
<keyword evidence="3" id="KW-1185">Reference proteome</keyword>
<dbReference type="AlphaFoldDB" id="A0A1H7GAP9"/>
<evidence type="ECO:0000313" key="3">
    <source>
        <dbReference type="Proteomes" id="UP000199421"/>
    </source>
</evidence>
<dbReference type="SUPFAM" id="SSF88874">
    <property type="entry name" value="Receptor-binding domain of short tail fibre protein gp12"/>
    <property type="match status" value="1"/>
</dbReference>
<dbReference type="Proteomes" id="UP000199421">
    <property type="component" value="Unassembled WGS sequence"/>
</dbReference>
<dbReference type="Pfam" id="PF07484">
    <property type="entry name" value="Collar"/>
    <property type="match status" value="1"/>
</dbReference>
<dbReference type="STRING" id="407022.SAMN05661044_00031"/>
<dbReference type="EMBL" id="FOAF01000001">
    <property type="protein sequence ID" value="SEK35191.1"/>
    <property type="molecule type" value="Genomic_DNA"/>
</dbReference>
<dbReference type="Gene3D" id="3.90.1340.10">
    <property type="entry name" value="Phage tail collar domain"/>
    <property type="match status" value="1"/>
</dbReference>